<dbReference type="GO" id="GO:0008270">
    <property type="term" value="F:zinc ion binding"/>
    <property type="evidence" value="ECO:0007669"/>
    <property type="project" value="UniProtKB-KW"/>
</dbReference>
<evidence type="ECO:0000313" key="6">
    <source>
        <dbReference type="EMBL" id="KAJ7302948.1"/>
    </source>
</evidence>
<feature type="zinc finger region" description="C3H1-type" evidence="4">
    <location>
        <begin position="367"/>
        <end position="395"/>
    </location>
</feature>
<dbReference type="SUPFAM" id="SSF90229">
    <property type="entry name" value="CCCH zinc finger"/>
    <property type="match status" value="1"/>
</dbReference>
<dbReference type="Pfam" id="PF25540">
    <property type="entry name" value="DUF7923"/>
    <property type="match status" value="1"/>
</dbReference>
<dbReference type="InterPro" id="IPR057683">
    <property type="entry name" value="DUF7923"/>
</dbReference>
<sequence length="424" mass="46552">MEGSLSAPGVTAGALAPQHPVELRLDDLKAEVLNVLQNEASYKATIEKLEMELSVYKRAFVDVDAELKESQLAQLETQALNRRLEKEFQSFKKQDKGYRVVMLIDGDGAIFSPQFIGQGLKGGHAAAQLLSDSTLQYIAANYDSRALQLWVYVFFNKRGLIDTFRRAGFAALTGQFEDFVLGFNQATERFLMVDVGSTKEAADAKLKVYLEDEIRLPETFKVIFGGCHDNGYLANLYSQLTAGYKGKLILLKSYTEMAGGIAMLGLPSLTIADLFMPHKIENIPSSPTSTHLPKDVFSSPLSGKVNLGVNATLATTPRPINPNLPIQKQKPNLCTLFYMRNCKFGNGCKFAHDYVLTDAQKAEFAKFTKKTPCPTASSGGQCKFGDSCCFGHTCPQSPNCFFYKKGNCKFGQANMHTTTPSSSG</sequence>
<evidence type="ECO:0000256" key="3">
    <source>
        <dbReference type="ARBA" id="ARBA00022833"/>
    </source>
</evidence>
<evidence type="ECO:0000259" key="5">
    <source>
        <dbReference type="PROSITE" id="PS50103"/>
    </source>
</evidence>
<keyword evidence="7" id="KW-1185">Reference proteome</keyword>
<keyword evidence="1 4" id="KW-0479">Metal-binding</keyword>
<dbReference type="AlphaFoldDB" id="A0AAD6Z109"/>
<feature type="zinc finger region" description="C3H1-type" evidence="4">
    <location>
        <begin position="328"/>
        <end position="355"/>
    </location>
</feature>
<dbReference type="PANTHER" id="PTHR37543:SF1">
    <property type="entry name" value="CCCH ZINC FINGER DNA BINDING PROTEIN (AFU_ORTHOLOGUE AFUA_5G12760)"/>
    <property type="match status" value="1"/>
</dbReference>
<comment type="caution">
    <text evidence="6">The sequence shown here is derived from an EMBL/GenBank/DDBJ whole genome shotgun (WGS) entry which is preliminary data.</text>
</comment>
<dbReference type="InterPro" id="IPR000571">
    <property type="entry name" value="Znf_CCCH"/>
</dbReference>
<reference evidence="6" key="1">
    <citation type="submission" date="2023-03" db="EMBL/GenBank/DDBJ databases">
        <title>Massive genome expansion in bonnet fungi (Mycena s.s.) driven by repeated elements and novel gene families across ecological guilds.</title>
        <authorList>
            <consortium name="Lawrence Berkeley National Laboratory"/>
            <person name="Harder C.B."/>
            <person name="Miyauchi S."/>
            <person name="Viragh M."/>
            <person name="Kuo A."/>
            <person name="Thoen E."/>
            <person name="Andreopoulos B."/>
            <person name="Lu D."/>
            <person name="Skrede I."/>
            <person name="Drula E."/>
            <person name="Henrissat B."/>
            <person name="Morin E."/>
            <person name="Kohler A."/>
            <person name="Barry K."/>
            <person name="LaButti K."/>
            <person name="Morin E."/>
            <person name="Salamov A."/>
            <person name="Lipzen A."/>
            <person name="Mereny Z."/>
            <person name="Hegedus B."/>
            <person name="Baldrian P."/>
            <person name="Stursova M."/>
            <person name="Weitz H."/>
            <person name="Taylor A."/>
            <person name="Grigoriev I.V."/>
            <person name="Nagy L.G."/>
            <person name="Martin F."/>
            <person name="Kauserud H."/>
        </authorList>
    </citation>
    <scope>NUCLEOTIDE SEQUENCE</scope>
    <source>
        <strain evidence="6">CBHHK002</strain>
    </source>
</reference>
<name>A0AAD6Z109_9AGAR</name>
<feature type="domain" description="C3H1-type" evidence="5">
    <location>
        <begin position="328"/>
        <end position="355"/>
    </location>
</feature>
<dbReference type="InterPro" id="IPR036855">
    <property type="entry name" value="Znf_CCCH_sf"/>
</dbReference>
<proteinExistence type="predicted"/>
<accession>A0AAD6Z109</accession>
<feature type="domain" description="C3H1-type" evidence="5">
    <location>
        <begin position="367"/>
        <end position="395"/>
    </location>
</feature>
<protein>
    <recommendedName>
        <fullName evidence="5">C3H1-type domain-containing protein</fullName>
    </recommendedName>
</protein>
<evidence type="ECO:0000256" key="1">
    <source>
        <dbReference type="ARBA" id="ARBA00022723"/>
    </source>
</evidence>
<organism evidence="6 7">
    <name type="scientific">Mycena albidolilacea</name>
    <dbReference type="NCBI Taxonomy" id="1033008"/>
    <lineage>
        <taxon>Eukaryota</taxon>
        <taxon>Fungi</taxon>
        <taxon>Dikarya</taxon>
        <taxon>Basidiomycota</taxon>
        <taxon>Agaricomycotina</taxon>
        <taxon>Agaricomycetes</taxon>
        <taxon>Agaricomycetidae</taxon>
        <taxon>Agaricales</taxon>
        <taxon>Marasmiineae</taxon>
        <taxon>Mycenaceae</taxon>
        <taxon>Mycena</taxon>
    </lineage>
</organism>
<evidence type="ECO:0000313" key="7">
    <source>
        <dbReference type="Proteomes" id="UP001218218"/>
    </source>
</evidence>
<keyword evidence="2 4" id="KW-0863">Zinc-finger</keyword>
<gene>
    <name evidence="6" type="ORF">DFH08DRAFT_904387</name>
</gene>
<keyword evidence="3 4" id="KW-0862">Zinc</keyword>
<dbReference type="Proteomes" id="UP001218218">
    <property type="component" value="Unassembled WGS sequence"/>
</dbReference>
<dbReference type="PANTHER" id="PTHR37543">
    <property type="entry name" value="CCCH ZINC FINGER DNA BINDING PROTEIN (AFU_ORTHOLOGUE AFUA_5G12760)"/>
    <property type="match status" value="1"/>
</dbReference>
<dbReference type="EMBL" id="JARIHO010000109">
    <property type="protein sequence ID" value="KAJ7302948.1"/>
    <property type="molecule type" value="Genomic_DNA"/>
</dbReference>
<evidence type="ECO:0000256" key="2">
    <source>
        <dbReference type="ARBA" id="ARBA00022771"/>
    </source>
</evidence>
<evidence type="ECO:0000256" key="4">
    <source>
        <dbReference type="PROSITE-ProRule" id="PRU00723"/>
    </source>
</evidence>
<dbReference type="PROSITE" id="PS50103">
    <property type="entry name" value="ZF_C3H1"/>
    <property type="match status" value="2"/>
</dbReference>
<dbReference type="SMART" id="SM00356">
    <property type="entry name" value="ZnF_C3H1"/>
    <property type="match status" value="3"/>
</dbReference>
<dbReference type="Gene3D" id="4.10.1000.10">
    <property type="entry name" value="Zinc finger, CCCH-type"/>
    <property type="match status" value="1"/>
</dbReference>